<name>A0A841R6K5_9SPIO</name>
<dbReference type="PANTHER" id="PTHR30329">
    <property type="entry name" value="STATOR ELEMENT OF FLAGELLAR MOTOR COMPLEX"/>
    <property type="match status" value="1"/>
</dbReference>
<feature type="domain" description="OmpA-like" evidence="2">
    <location>
        <begin position="290"/>
        <end position="407"/>
    </location>
</feature>
<dbReference type="CDD" id="cd07185">
    <property type="entry name" value="OmpA_C-like"/>
    <property type="match status" value="1"/>
</dbReference>
<accession>A0A841R6K5</accession>
<proteinExistence type="predicted"/>
<dbReference type="GO" id="GO:0016020">
    <property type="term" value="C:membrane"/>
    <property type="evidence" value="ECO:0007669"/>
    <property type="project" value="UniProtKB-UniRule"/>
</dbReference>
<evidence type="ECO:0000313" key="3">
    <source>
        <dbReference type="EMBL" id="MBB6479485.1"/>
    </source>
</evidence>
<dbReference type="RefSeq" id="WP_184744759.1">
    <property type="nucleotide sequence ID" value="NZ_JACHGJ010000002.1"/>
</dbReference>
<dbReference type="PANTHER" id="PTHR30329:SF21">
    <property type="entry name" value="LIPOPROTEIN YIAD-RELATED"/>
    <property type="match status" value="1"/>
</dbReference>
<comment type="caution">
    <text evidence="3">The sequence shown here is derived from an EMBL/GenBank/DDBJ whole genome shotgun (WGS) entry which is preliminary data.</text>
</comment>
<reference evidence="3 4" key="1">
    <citation type="submission" date="2020-08" db="EMBL/GenBank/DDBJ databases">
        <title>Genomic Encyclopedia of Type Strains, Phase IV (KMG-IV): sequencing the most valuable type-strain genomes for metagenomic binning, comparative biology and taxonomic classification.</title>
        <authorList>
            <person name="Goeker M."/>
        </authorList>
    </citation>
    <scope>NUCLEOTIDE SEQUENCE [LARGE SCALE GENOMIC DNA]</scope>
    <source>
        <strain evidence="3 4">DSM 2461</strain>
    </source>
</reference>
<dbReference type="InterPro" id="IPR006665">
    <property type="entry name" value="OmpA-like"/>
</dbReference>
<keyword evidence="4" id="KW-1185">Reference proteome</keyword>
<protein>
    <submittedName>
        <fullName evidence="3">Outer membrane protein OmpA-like peptidoglycan-associated protein</fullName>
    </submittedName>
</protein>
<keyword evidence="1" id="KW-0472">Membrane</keyword>
<evidence type="ECO:0000259" key="2">
    <source>
        <dbReference type="PROSITE" id="PS51123"/>
    </source>
</evidence>
<organism evidence="3 4">
    <name type="scientific">Spirochaeta isovalerica</name>
    <dbReference type="NCBI Taxonomy" id="150"/>
    <lineage>
        <taxon>Bacteria</taxon>
        <taxon>Pseudomonadati</taxon>
        <taxon>Spirochaetota</taxon>
        <taxon>Spirochaetia</taxon>
        <taxon>Spirochaetales</taxon>
        <taxon>Spirochaetaceae</taxon>
        <taxon>Spirochaeta</taxon>
    </lineage>
</organism>
<dbReference type="PROSITE" id="PS51123">
    <property type="entry name" value="OMPA_2"/>
    <property type="match status" value="1"/>
</dbReference>
<dbReference type="Gene3D" id="3.30.1330.60">
    <property type="entry name" value="OmpA-like domain"/>
    <property type="match status" value="1"/>
</dbReference>
<dbReference type="Proteomes" id="UP000587760">
    <property type="component" value="Unassembled WGS sequence"/>
</dbReference>
<dbReference type="InterPro" id="IPR050330">
    <property type="entry name" value="Bact_OuterMem_StrucFunc"/>
</dbReference>
<dbReference type="SUPFAM" id="SSF103088">
    <property type="entry name" value="OmpA-like"/>
    <property type="match status" value="1"/>
</dbReference>
<evidence type="ECO:0000256" key="1">
    <source>
        <dbReference type="PROSITE-ProRule" id="PRU00473"/>
    </source>
</evidence>
<dbReference type="Pfam" id="PF00691">
    <property type="entry name" value="OmpA"/>
    <property type="match status" value="1"/>
</dbReference>
<evidence type="ECO:0000313" key="4">
    <source>
        <dbReference type="Proteomes" id="UP000587760"/>
    </source>
</evidence>
<sequence length="407" mass="47008">MRVRLKRAIISLLLVLPFGLNAVEFRFTYEEGDHYRIVTEVSETVKENDKIIYSTEILNRIAATVTGVTDGRGDIEALYQISEHLHDGSGYQWSSEDEVAFTRDAKGVYSELPVDTALPSVRNVPRFPDQDIAIGESWNFSAEEVHDLLPFFGIDYRLHIPFRVFYTYDGTVQRGDKVLDKITIIYHIYYEQDPVLTVYEHPDWGDEYPEKIVGSFYQEYFWNREAGRPAEVEDRFEYKYYLSTGVSYTFSGVSKGKVVEAREMDREQMAEDISRELEEEGIDDIAVTSDEEGVRLTLEEIRFLPDSPVLEDSEIGKLERISEILMRYRDRDILVEGHTARFGTEESCQILSEERAAAVASYFQEMHIRDESEIVTRGYGSTRPLGSNLTEEGQRLNRRVEITILEN</sequence>
<gene>
    <name evidence="3" type="ORF">HNR50_001143</name>
</gene>
<dbReference type="EMBL" id="JACHGJ010000002">
    <property type="protein sequence ID" value="MBB6479485.1"/>
    <property type="molecule type" value="Genomic_DNA"/>
</dbReference>
<dbReference type="AlphaFoldDB" id="A0A841R6K5"/>
<dbReference type="InterPro" id="IPR036737">
    <property type="entry name" value="OmpA-like_sf"/>
</dbReference>